<reference evidence="1" key="1">
    <citation type="submission" date="2021-06" db="EMBL/GenBank/DDBJ databases">
        <title>Comparative genomics, transcriptomics and evolutionary studies reveal genomic signatures of adaptation to plant cell wall in hemibiotrophic fungi.</title>
        <authorList>
            <consortium name="DOE Joint Genome Institute"/>
            <person name="Baroncelli R."/>
            <person name="Diaz J.F."/>
            <person name="Benocci T."/>
            <person name="Peng M."/>
            <person name="Battaglia E."/>
            <person name="Haridas S."/>
            <person name="Andreopoulos W."/>
            <person name="Labutti K."/>
            <person name="Pangilinan J."/>
            <person name="Floch G.L."/>
            <person name="Makela M.R."/>
            <person name="Henrissat B."/>
            <person name="Grigoriev I.V."/>
            <person name="Crouch J.A."/>
            <person name="De Vries R.P."/>
            <person name="Sukno S.A."/>
            <person name="Thon M.R."/>
        </authorList>
    </citation>
    <scope>NUCLEOTIDE SEQUENCE</scope>
    <source>
        <strain evidence="1">MAFF235873</strain>
    </source>
</reference>
<comment type="caution">
    <text evidence="1">The sequence shown here is derived from an EMBL/GenBank/DDBJ whole genome shotgun (WGS) entry which is preliminary data.</text>
</comment>
<name>A0AAD9HRE4_9PEZI</name>
<gene>
    <name evidence="1" type="ORF">LX32DRAFT_60215</name>
</gene>
<evidence type="ECO:0000313" key="1">
    <source>
        <dbReference type="EMBL" id="KAK2033698.1"/>
    </source>
</evidence>
<protein>
    <submittedName>
        <fullName evidence="1">Uncharacterized protein</fullName>
    </submittedName>
</protein>
<dbReference type="Proteomes" id="UP001232148">
    <property type="component" value="Unassembled WGS sequence"/>
</dbReference>
<proteinExistence type="predicted"/>
<accession>A0AAD9HRE4</accession>
<organism evidence="1 2">
    <name type="scientific">Colletotrichum zoysiae</name>
    <dbReference type="NCBI Taxonomy" id="1216348"/>
    <lineage>
        <taxon>Eukaryota</taxon>
        <taxon>Fungi</taxon>
        <taxon>Dikarya</taxon>
        <taxon>Ascomycota</taxon>
        <taxon>Pezizomycotina</taxon>
        <taxon>Sordariomycetes</taxon>
        <taxon>Hypocreomycetidae</taxon>
        <taxon>Glomerellales</taxon>
        <taxon>Glomerellaceae</taxon>
        <taxon>Colletotrichum</taxon>
        <taxon>Colletotrichum graminicola species complex</taxon>
    </lineage>
</organism>
<evidence type="ECO:0000313" key="2">
    <source>
        <dbReference type="Proteomes" id="UP001232148"/>
    </source>
</evidence>
<dbReference type="AlphaFoldDB" id="A0AAD9HRE4"/>
<keyword evidence="2" id="KW-1185">Reference proteome</keyword>
<dbReference type="EMBL" id="MU842820">
    <property type="protein sequence ID" value="KAK2033698.1"/>
    <property type="molecule type" value="Genomic_DNA"/>
</dbReference>
<sequence>MQESAVNSPDKSWVIIHQGPTGSRILLHARPITYFIFSHGDRSLVDLPTSFSPSLSLFLSLSFSLSPSSPPRALLVKLVHCVTCSLSLPSAPSFLADLPAQSSLIAL</sequence>